<accession>A0ABQ7YPU2</accession>
<name>A0ABQ7YPU2_BRANA</name>
<evidence type="ECO:0000313" key="2">
    <source>
        <dbReference type="Proteomes" id="UP000824890"/>
    </source>
</evidence>
<reference evidence="1 2" key="1">
    <citation type="submission" date="2021-05" db="EMBL/GenBank/DDBJ databases">
        <title>Genome Assembly of Synthetic Allotetraploid Brassica napus Reveals Homoeologous Exchanges between Subgenomes.</title>
        <authorList>
            <person name="Davis J.T."/>
        </authorList>
    </citation>
    <scope>NUCLEOTIDE SEQUENCE [LARGE SCALE GENOMIC DNA]</scope>
    <source>
        <strain evidence="2">cv. Da-Ae</strain>
        <tissue evidence="1">Seedling</tissue>
    </source>
</reference>
<comment type="caution">
    <text evidence="1">The sequence shown here is derived from an EMBL/GenBank/DDBJ whole genome shotgun (WGS) entry which is preliminary data.</text>
</comment>
<dbReference type="Proteomes" id="UP000824890">
    <property type="component" value="Unassembled WGS sequence"/>
</dbReference>
<evidence type="ECO:0000313" key="1">
    <source>
        <dbReference type="EMBL" id="KAH0870230.1"/>
    </source>
</evidence>
<organism evidence="1 2">
    <name type="scientific">Brassica napus</name>
    <name type="common">Rape</name>
    <dbReference type="NCBI Taxonomy" id="3708"/>
    <lineage>
        <taxon>Eukaryota</taxon>
        <taxon>Viridiplantae</taxon>
        <taxon>Streptophyta</taxon>
        <taxon>Embryophyta</taxon>
        <taxon>Tracheophyta</taxon>
        <taxon>Spermatophyta</taxon>
        <taxon>Magnoliopsida</taxon>
        <taxon>eudicotyledons</taxon>
        <taxon>Gunneridae</taxon>
        <taxon>Pentapetalae</taxon>
        <taxon>rosids</taxon>
        <taxon>malvids</taxon>
        <taxon>Brassicales</taxon>
        <taxon>Brassicaceae</taxon>
        <taxon>Brassiceae</taxon>
        <taxon>Brassica</taxon>
    </lineage>
</organism>
<keyword evidence="2" id="KW-1185">Reference proteome</keyword>
<gene>
    <name evidence="1" type="ORF">HID58_077252</name>
</gene>
<proteinExistence type="predicted"/>
<protein>
    <submittedName>
        <fullName evidence="1">Uncharacterized protein</fullName>
    </submittedName>
</protein>
<sequence length="99" mass="11055">MVWGGEVYSPITTNVRKKPHTKTTMGSGRWPSYLFAEVSTPTLGSKTIPCRSSIPRIYPSTLISMIVILQSLTRKRICQSLFSTLEDLGSINQYGVFNI</sequence>
<dbReference type="EMBL" id="JAGKQM010000017">
    <property type="protein sequence ID" value="KAH0870230.1"/>
    <property type="molecule type" value="Genomic_DNA"/>
</dbReference>